<accession>A0AAJ5NGJ6</accession>
<dbReference type="RefSeq" id="WP_137910196.1">
    <property type="nucleotide sequence ID" value="NZ_LR025745.1"/>
</dbReference>
<feature type="domain" description="Toxin co-regulated pilus biosynthesis protein Q C-terminal" evidence="2">
    <location>
        <begin position="114"/>
        <end position="187"/>
    </location>
</feature>
<evidence type="ECO:0000313" key="4">
    <source>
        <dbReference type="Proteomes" id="UP000268684"/>
    </source>
</evidence>
<protein>
    <recommendedName>
        <fullName evidence="2">Toxin co-regulated pilus biosynthesis protein Q C-terminal domain-containing protein</fullName>
    </recommendedName>
</protein>
<feature type="chain" id="PRO_5042494304" description="Toxin co-regulated pilus biosynthesis protein Q C-terminal domain-containing protein" evidence="1">
    <location>
        <begin position="28"/>
        <end position="192"/>
    </location>
</feature>
<sequence length="192" mass="19613">MHAHINGTLRGMLVIGAALATSATAIAGDQLATSNSPAIHLAPYLPRYNPPAPAASASPSLTVAAVPPLSSGSPATLIAQNAASNVAPAASLSPSETVVEAPVVDAPPKPLHHLTGGVSLESQLREWAKSDGWSLSWNVGPDWIVPNDADYAGDFPEAATKVLEDLAANGADVRGDGYLDNRTFVVHEAGND</sequence>
<dbReference type="InterPro" id="IPR018927">
    <property type="entry name" value="Pilus_synth_Q_C"/>
</dbReference>
<organism evidence="3 4">
    <name type="scientific">Burkholderia stabilis</name>
    <dbReference type="NCBI Taxonomy" id="95485"/>
    <lineage>
        <taxon>Bacteria</taxon>
        <taxon>Pseudomonadati</taxon>
        <taxon>Pseudomonadota</taxon>
        <taxon>Betaproteobacteria</taxon>
        <taxon>Burkholderiales</taxon>
        <taxon>Burkholderiaceae</taxon>
        <taxon>Burkholderia</taxon>
        <taxon>Burkholderia cepacia complex</taxon>
    </lineage>
</organism>
<proteinExistence type="predicted"/>
<keyword evidence="4" id="KW-1185">Reference proteome</keyword>
<dbReference type="EMBL" id="LR025745">
    <property type="protein sequence ID" value="VBB17519.1"/>
    <property type="molecule type" value="Genomic_DNA"/>
</dbReference>
<gene>
    <name evidence="3" type="ORF">BSTAB16_7739</name>
</gene>
<dbReference type="GeneID" id="39468108"/>
<keyword evidence="1" id="KW-0732">Signal</keyword>
<evidence type="ECO:0000313" key="3">
    <source>
        <dbReference type="EMBL" id="VBB17519.1"/>
    </source>
</evidence>
<evidence type="ECO:0000259" key="2">
    <source>
        <dbReference type="Pfam" id="PF10671"/>
    </source>
</evidence>
<reference evidence="3 4" key="1">
    <citation type="submission" date="2017-11" db="EMBL/GenBank/DDBJ databases">
        <authorList>
            <person name="Seth-Smith MB H."/>
        </authorList>
    </citation>
    <scope>NUCLEOTIDE SEQUENCE [LARGE SCALE GENOMIC DNA]</scope>
    <source>
        <strain evidence="3">E</strain>
        <plasmid evidence="4">iv</plasmid>
    </source>
</reference>
<dbReference type="Pfam" id="PF10671">
    <property type="entry name" value="TcpQ"/>
    <property type="match status" value="1"/>
</dbReference>
<feature type="signal peptide" evidence="1">
    <location>
        <begin position="1"/>
        <end position="27"/>
    </location>
</feature>
<dbReference type="AlphaFoldDB" id="A0AAJ5NGJ6"/>
<evidence type="ECO:0000256" key="1">
    <source>
        <dbReference type="SAM" id="SignalP"/>
    </source>
</evidence>
<dbReference type="Proteomes" id="UP000268684">
    <property type="component" value="Plasmid IV"/>
</dbReference>
<keyword evidence="3" id="KW-0614">Plasmid</keyword>
<name>A0AAJ5NGJ6_9BURK</name>
<geneLocation type="plasmid" evidence="4">
    <name>iv</name>
</geneLocation>